<organism evidence="1 2">
    <name type="scientific">Waterburya agarophytonicola KI4</name>
    <dbReference type="NCBI Taxonomy" id="2874699"/>
    <lineage>
        <taxon>Bacteria</taxon>
        <taxon>Bacillati</taxon>
        <taxon>Cyanobacteriota</taxon>
        <taxon>Cyanophyceae</taxon>
        <taxon>Pleurocapsales</taxon>
        <taxon>Hyellaceae</taxon>
        <taxon>Waterburya</taxon>
        <taxon>Waterburya agarophytonicola</taxon>
    </lineage>
</organism>
<comment type="caution">
    <text evidence="1">The sequence shown here is derived from an EMBL/GenBank/DDBJ whole genome shotgun (WGS) entry which is preliminary data.</text>
</comment>
<gene>
    <name evidence="1" type="ORF">I4641_21880</name>
</gene>
<sequence length="163" mass="18949">MPSSTYITLPPVDFVKLIKRGKSYSIRFQHPYVKDGKRVSFSLGNIPESEAKKKQIDIHQEIINHKFILEKYSRKEAKEKFGGTWGELDRAFLGISDWELPREPKKIATLKDVLANFKKRRNKQLSPTTIKNHQQALDRFLDNNPQLNSISNYSLLIPALKRQ</sequence>
<evidence type="ECO:0000313" key="2">
    <source>
        <dbReference type="Proteomes" id="UP000729733"/>
    </source>
</evidence>
<dbReference type="RefSeq" id="WP_229642708.1">
    <property type="nucleotide sequence ID" value="NZ_JADWDC010000096.1"/>
</dbReference>
<dbReference type="AlphaFoldDB" id="A0A964BU99"/>
<dbReference type="Proteomes" id="UP000729733">
    <property type="component" value="Unassembled WGS sequence"/>
</dbReference>
<accession>A0A964BU99</accession>
<dbReference type="EMBL" id="JADWDC010000096">
    <property type="protein sequence ID" value="MCC0179610.1"/>
    <property type="molecule type" value="Genomic_DNA"/>
</dbReference>
<protein>
    <submittedName>
        <fullName evidence="1">Uncharacterized protein</fullName>
    </submittedName>
</protein>
<name>A0A964BU99_9CYAN</name>
<reference evidence="1" key="1">
    <citation type="journal article" date="2021" name="Antonie Van Leeuwenhoek">
        <title>Draft genome and description of Waterburya agarophytonicola gen. nov. sp. nov. (Pleurocapsales, Cyanobacteria): a seaweed symbiont.</title>
        <authorList>
            <person name="Bonthond G."/>
            <person name="Shalygin S."/>
            <person name="Bayer T."/>
            <person name="Weinberger F."/>
        </authorList>
    </citation>
    <scope>NUCLEOTIDE SEQUENCE</scope>
    <source>
        <strain evidence="1">KI4</strain>
    </source>
</reference>
<keyword evidence="2" id="KW-1185">Reference proteome</keyword>
<proteinExistence type="predicted"/>
<evidence type="ECO:0000313" key="1">
    <source>
        <dbReference type="EMBL" id="MCC0179610.1"/>
    </source>
</evidence>